<dbReference type="STRING" id="200361.A0A453MCX9"/>
<reference evidence="2" key="3">
    <citation type="journal article" date="2017" name="Nature">
        <title>Genome sequence of the progenitor of the wheat D genome Aegilops tauschii.</title>
        <authorList>
            <person name="Luo M.C."/>
            <person name="Gu Y.Q."/>
            <person name="Puiu D."/>
            <person name="Wang H."/>
            <person name="Twardziok S.O."/>
            <person name="Deal K.R."/>
            <person name="Huo N."/>
            <person name="Zhu T."/>
            <person name="Wang L."/>
            <person name="Wang Y."/>
            <person name="McGuire P.E."/>
            <person name="Liu S."/>
            <person name="Long H."/>
            <person name="Ramasamy R.K."/>
            <person name="Rodriguez J.C."/>
            <person name="Van S.L."/>
            <person name="Yuan L."/>
            <person name="Wang Z."/>
            <person name="Xia Z."/>
            <person name="Xiao L."/>
            <person name="Anderson O.D."/>
            <person name="Ouyang S."/>
            <person name="Liang Y."/>
            <person name="Zimin A.V."/>
            <person name="Pertea G."/>
            <person name="Qi P."/>
            <person name="Bennetzen J.L."/>
            <person name="Dai X."/>
            <person name="Dawson M.W."/>
            <person name="Muller H.G."/>
            <person name="Kugler K."/>
            <person name="Rivarola-Duarte L."/>
            <person name="Spannagl M."/>
            <person name="Mayer K.F.X."/>
            <person name="Lu F.H."/>
            <person name="Bevan M.W."/>
            <person name="Leroy P."/>
            <person name="Li P."/>
            <person name="You F.M."/>
            <person name="Sun Q."/>
            <person name="Liu Z."/>
            <person name="Lyons E."/>
            <person name="Wicker T."/>
            <person name="Salzberg S.L."/>
            <person name="Devos K.M."/>
            <person name="Dvorak J."/>
        </authorList>
    </citation>
    <scope>NUCLEOTIDE SEQUENCE [LARGE SCALE GENOMIC DNA]</scope>
    <source>
        <strain evidence="2">cv. AL8/78</strain>
    </source>
</reference>
<protein>
    <recommendedName>
        <fullName evidence="4">Enolase C-terminal domain-containing protein</fullName>
    </recommendedName>
</protein>
<reference evidence="3" key="2">
    <citation type="journal article" date="2017" name="Nat. Plants">
        <title>The Aegilops tauschii genome reveals multiple impacts of transposons.</title>
        <authorList>
            <person name="Zhao G."/>
            <person name="Zou C."/>
            <person name="Li K."/>
            <person name="Wang K."/>
            <person name="Li T."/>
            <person name="Gao L."/>
            <person name="Zhang X."/>
            <person name="Wang H."/>
            <person name="Yang Z."/>
            <person name="Liu X."/>
            <person name="Jiang W."/>
            <person name="Mao L."/>
            <person name="Kong X."/>
            <person name="Jiao Y."/>
            <person name="Jia J."/>
        </authorList>
    </citation>
    <scope>NUCLEOTIDE SEQUENCE [LARGE SCALE GENOMIC DNA]</scope>
    <source>
        <strain evidence="3">cv. AL8/78</strain>
    </source>
</reference>
<evidence type="ECO:0000313" key="2">
    <source>
        <dbReference type="EnsemblPlants" id="AET5Gv21142400.1"/>
    </source>
</evidence>
<dbReference type="Gramene" id="AET5Gv21142400.1">
    <property type="protein sequence ID" value="AET5Gv21142400.1"/>
    <property type="gene ID" value="AET5Gv21142400"/>
</dbReference>
<dbReference type="PANTHER" id="PTHR48073:SF2">
    <property type="entry name" value="O-SUCCINYLBENZOATE SYNTHASE"/>
    <property type="match status" value="1"/>
</dbReference>
<organism evidence="2 3">
    <name type="scientific">Aegilops tauschii subsp. strangulata</name>
    <name type="common">Goatgrass</name>
    <dbReference type="NCBI Taxonomy" id="200361"/>
    <lineage>
        <taxon>Eukaryota</taxon>
        <taxon>Viridiplantae</taxon>
        <taxon>Streptophyta</taxon>
        <taxon>Embryophyta</taxon>
        <taxon>Tracheophyta</taxon>
        <taxon>Spermatophyta</taxon>
        <taxon>Magnoliopsida</taxon>
        <taxon>Liliopsida</taxon>
        <taxon>Poales</taxon>
        <taxon>Poaceae</taxon>
        <taxon>BOP clade</taxon>
        <taxon>Pooideae</taxon>
        <taxon>Triticodae</taxon>
        <taxon>Triticeae</taxon>
        <taxon>Triticinae</taxon>
        <taxon>Aegilops</taxon>
    </lineage>
</organism>
<keyword evidence="1" id="KW-0479">Metal-binding</keyword>
<dbReference type="SUPFAM" id="SSF54826">
    <property type="entry name" value="Enolase N-terminal domain-like"/>
    <property type="match status" value="1"/>
</dbReference>
<dbReference type="PANTHER" id="PTHR48073">
    <property type="entry name" value="O-SUCCINYLBENZOATE SYNTHASE-RELATED"/>
    <property type="match status" value="1"/>
</dbReference>
<accession>A0A453MCX9</accession>
<dbReference type="SUPFAM" id="SSF51604">
    <property type="entry name" value="Enolase C-terminal domain-like"/>
    <property type="match status" value="1"/>
</dbReference>
<reference evidence="2" key="5">
    <citation type="journal article" date="2021" name="G3 (Bethesda)">
        <title>Aegilops tauschii genome assembly Aet v5.0 features greater sequence contiguity and improved annotation.</title>
        <authorList>
            <person name="Wang L."/>
            <person name="Zhu T."/>
            <person name="Rodriguez J.C."/>
            <person name="Deal K.R."/>
            <person name="Dubcovsky J."/>
            <person name="McGuire P.E."/>
            <person name="Lux T."/>
            <person name="Spannagl M."/>
            <person name="Mayer K.F.X."/>
            <person name="Baldrich P."/>
            <person name="Meyers B.C."/>
            <person name="Huo N."/>
            <person name="Gu Y.Q."/>
            <person name="Zhou H."/>
            <person name="Devos K.M."/>
            <person name="Bennetzen J.L."/>
            <person name="Unver T."/>
            <person name="Budak H."/>
            <person name="Gulick P.J."/>
            <person name="Galiba G."/>
            <person name="Kalapos B."/>
            <person name="Nelson D.R."/>
            <person name="Li P."/>
            <person name="You F.M."/>
            <person name="Luo M.C."/>
            <person name="Dvorak J."/>
        </authorList>
    </citation>
    <scope>NUCLEOTIDE SEQUENCE [LARGE SCALE GENOMIC DNA]</scope>
    <source>
        <strain evidence="2">cv. AL8/78</strain>
    </source>
</reference>
<keyword evidence="3" id="KW-1185">Reference proteome</keyword>
<reference evidence="2" key="4">
    <citation type="submission" date="2019-03" db="UniProtKB">
        <authorList>
            <consortium name="EnsemblPlants"/>
        </authorList>
    </citation>
    <scope>IDENTIFICATION</scope>
</reference>
<dbReference type="AlphaFoldDB" id="A0A453MCX9"/>
<proteinExistence type="predicted"/>
<dbReference type="Gene3D" id="3.20.20.120">
    <property type="entry name" value="Enolase-like C-terminal domain"/>
    <property type="match status" value="1"/>
</dbReference>
<dbReference type="Proteomes" id="UP000015105">
    <property type="component" value="Chromosome 5D"/>
</dbReference>
<dbReference type="InterPro" id="IPR036849">
    <property type="entry name" value="Enolase-like_C_sf"/>
</dbReference>
<dbReference type="InterPro" id="IPR029017">
    <property type="entry name" value="Enolase-like_N"/>
</dbReference>
<dbReference type="GO" id="GO:0046872">
    <property type="term" value="F:metal ion binding"/>
    <property type="evidence" value="ECO:0007669"/>
    <property type="project" value="UniProtKB-KW"/>
</dbReference>
<dbReference type="EnsemblPlants" id="AET5Gv21142400.1">
    <property type="protein sequence ID" value="AET5Gv21142400.1"/>
    <property type="gene ID" value="AET5Gv21142400"/>
</dbReference>
<evidence type="ECO:0000313" key="3">
    <source>
        <dbReference type="Proteomes" id="UP000015105"/>
    </source>
</evidence>
<sequence length="120" mass="13254">LHPRWRAIRLRTIFPGHAFASAEAGVEMAVIAAVANSIRIPLWRLFGGASNTVTTDITGRFKKKPDITIPIVTRNEAAQLAAKYQGQGFQTLKLKVGKNLNSDIEVLKAIRRLLIYLGCK</sequence>
<evidence type="ECO:0000256" key="1">
    <source>
        <dbReference type="ARBA" id="ARBA00022723"/>
    </source>
</evidence>
<name>A0A453MCX9_AEGTS</name>
<reference evidence="3" key="1">
    <citation type="journal article" date="2014" name="Science">
        <title>Ancient hybridizations among the ancestral genomes of bread wheat.</title>
        <authorList>
            <consortium name="International Wheat Genome Sequencing Consortium,"/>
            <person name="Marcussen T."/>
            <person name="Sandve S.R."/>
            <person name="Heier L."/>
            <person name="Spannagl M."/>
            <person name="Pfeifer M."/>
            <person name="Jakobsen K.S."/>
            <person name="Wulff B.B."/>
            <person name="Steuernagel B."/>
            <person name="Mayer K.F."/>
            <person name="Olsen O.A."/>
        </authorList>
    </citation>
    <scope>NUCLEOTIDE SEQUENCE [LARGE SCALE GENOMIC DNA]</scope>
    <source>
        <strain evidence="3">cv. AL8/78</strain>
    </source>
</reference>
<dbReference type="Gene3D" id="3.30.390.10">
    <property type="entry name" value="Enolase-like, N-terminal domain"/>
    <property type="match status" value="1"/>
</dbReference>
<evidence type="ECO:0008006" key="4">
    <source>
        <dbReference type="Google" id="ProtNLM"/>
    </source>
</evidence>